<name>W9WLQ0_9EURO</name>
<dbReference type="HOGENOM" id="CLU_2454552_0_0_1"/>
<dbReference type="OrthoDB" id="4159080at2759"/>
<sequence length="89" mass="10180">MAQLTTQIQQLTAQIHEGFHQINAQRNHRINHIGNKIDTLATRDHNSMARVQNSRLLMSRQRLAHVNPTTNTSTQGFRARLPDISSIEE</sequence>
<evidence type="ECO:0000313" key="3">
    <source>
        <dbReference type="Proteomes" id="UP000019473"/>
    </source>
</evidence>
<feature type="compositionally biased region" description="Polar residues" evidence="1">
    <location>
        <begin position="67"/>
        <end position="76"/>
    </location>
</feature>
<evidence type="ECO:0000313" key="2">
    <source>
        <dbReference type="EMBL" id="EXJ65566.1"/>
    </source>
</evidence>
<evidence type="ECO:0000256" key="1">
    <source>
        <dbReference type="SAM" id="MobiDB-lite"/>
    </source>
</evidence>
<organism evidence="2 3">
    <name type="scientific">Cladophialophora yegresii CBS 114405</name>
    <dbReference type="NCBI Taxonomy" id="1182544"/>
    <lineage>
        <taxon>Eukaryota</taxon>
        <taxon>Fungi</taxon>
        <taxon>Dikarya</taxon>
        <taxon>Ascomycota</taxon>
        <taxon>Pezizomycotina</taxon>
        <taxon>Eurotiomycetes</taxon>
        <taxon>Chaetothyriomycetidae</taxon>
        <taxon>Chaetothyriales</taxon>
        <taxon>Herpotrichiellaceae</taxon>
        <taxon>Cladophialophora</taxon>
    </lineage>
</organism>
<gene>
    <name evidence="2" type="ORF">A1O7_01907</name>
</gene>
<reference evidence="2 3" key="1">
    <citation type="submission" date="2013-03" db="EMBL/GenBank/DDBJ databases">
        <title>The Genome Sequence of Cladophialophora yegresii CBS 114405.</title>
        <authorList>
            <consortium name="The Broad Institute Genomics Platform"/>
            <person name="Cuomo C."/>
            <person name="de Hoog S."/>
            <person name="Gorbushina A."/>
            <person name="Walker B."/>
            <person name="Young S.K."/>
            <person name="Zeng Q."/>
            <person name="Gargeya S."/>
            <person name="Fitzgerald M."/>
            <person name="Haas B."/>
            <person name="Abouelleil A."/>
            <person name="Allen A.W."/>
            <person name="Alvarado L."/>
            <person name="Arachchi H.M."/>
            <person name="Berlin A.M."/>
            <person name="Chapman S.B."/>
            <person name="Gainer-Dewar J."/>
            <person name="Goldberg J."/>
            <person name="Griggs A."/>
            <person name="Gujja S."/>
            <person name="Hansen M."/>
            <person name="Howarth C."/>
            <person name="Imamovic A."/>
            <person name="Ireland A."/>
            <person name="Larimer J."/>
            <person name="McCowan C."/>
            <person name="Murphy C."/>
            <person name="Pearson M."/>
            <person name="Poon T.W."/>
            <person name="Priest M."/>
            <person name="Roberts A."/>
            <person name="Saif S."/>
            <person name="Shea T."/>
            <person name="Sisk P."/>
            <person name="Sykes S."/>
            <person name="Wortman J."/>
            <person name="Nusbaum C."/>
            <person name="Birren B."/>
        </authorList>
    </citation>
    <scope>NUCLEOTIDE SEQUENCE [LARGE SCALE GENOMIC DNA]</scope>
    <source>
        <strain evidence="2 3">CBS 114405</strain>
    </source>
</reference>
<dbReference type="Proteomes" id="UP000019473">
    <property type="component" value="Unassembled WGS sequence"/>
</dbReference>
<comment type="caution">
    <text evidence="2">The sequence shown here is derived from an EMBL/GenBank/DDBJ whole genome shotgun (WGS) entry which is preliminary data.</text>
</comment>
<keyword evidence="3" id="KW-1185">Reference proteome</keyword>
<dbReference type="AlphaFoldDB" id="W9WLQ0"/>
<accession>W9WLQ0</accession>
<dbReference type="VEuPathDB" id="FungiDB:A1O7_01907"/>
<proteinExistence type="predicted"/>
<dbReference type="GeneID" id="19176518"/>
<protein>
    <submittedName>
        <fullName evidence="2">Uncharacterized protein</fullName>
    </submittedName>
</protein>
<dbReference type="RefSeq" id="XP_007754133.1">
    <property type="nucleotide sequence ID" value="XM_007755943.1"/>
</dbReference>
<feature type="region of interest" description="Disordered" evidence="1">
    <location>
        <begin position="65"/>
        <end position="89"/>
    </location>
</feature>
<dbReference type="EMBL" id="AMGW01000001">
    <property type="protein sequence ID" value="EXJ65566.1"/>
    <property type="molecule type" value="Genomic_DNA"/>
</dbReference>